<reference evidence="1 2" key="1">
    <citation type="submission" date="2023-04" db="EMBL/GenBank/DDBJ databases">
        <title>Genome of Basidiobolus ranarum AG-B5.</title>
        <authorList>
            <person name="Stajich J.E."/>
            <person name="Carter-House D."/>
            <person name="Gryganskyi A."/>
        </authorList>
    </citation>
    <scope>NUCLEOTIDE SEQUENCE [LARGE SCALE GENOMIC DNA]</scope>
    <source>
        <strain evidence="1 2">AG-B5</strain>
    </source>
</reference>
<gene>
    <name evidence="1" type="ORF">K7432_012897</name>
</gene>
<protein>
    <submittedName>
        <fullName evidence="1">Uncharacterized protein</fullName>
    </submittedName>
</protein>
<name>A0ABR2VRJ2_9FUNG</name>
<dbReference type="Proteomes" id="UP001479436">
    <property type="component" value="Unassembled WGS sequence"/>
</dbReference>
<sequence>MTLKRQFPVIIDTNTIINTNTIPELNSESTSPTSSKSVRFSRFEQVYLTHSPEEYDRSPVRSPAIENSEVFMFPPPPSPNLVK</sequence>
<keyword evidence="2" id="KW-1185">Reference proteome</keyword>
<comment type="caution">
    <text evidence="1">The sequence shown here is derived from an EMBL/GenBank/DDBJ whole genome shotgun (WGS) entry which is preliminary data.</text>
</comment>
<evidence type="ECO:0000313" key="2">
    <source>
        <dbReference type="Proteomes" id="UP001479436"/>
    </source>
</evidence>
<evidence type="ECO:0000313" key="1">
    <source>
        <dbReference type="EMBL" id="KAK9695549.1"/>
    </source>
</evidence>
<accession>A0ABR2VRJ2</accession>
<dbReference type="EMBL" id="JASJQH010008062">
    <property type="protein sequence ID" value="KAK9695549.1"/>
    <property type="molecule type" value="Genomic_DNA"/>
</dbReference>
<organism evidence="1 2">
    <name type="scientific">Basidiobolus ranarum</name>
    <dbReference type="NCBI Taxonomy" id="34480"/>
    <lineage>
        <taxon>Eukaryota</taxon>
        <taxon>Fungi</taxon>
        <taxon>Fungi incertae sedis</taxon>
        <taxon>Zoopagomycota</taxon>
        <taxon>Entomophthoromycotina</taxon>
        <taxon>Basidiobolomycetes</taxon>
        <taxon>Basidiobolales</taxon>
        <taxon>Basidiobolaceae</taxon>
        <taxon>Basidiobolus</taxon>
    </lineage>
</organism>
<proteinExistence type="predicted"/>